<reference evidence="5" key="1">
    <citation type="journal article" date="2019" name="Int. J. Syst. Evol. Microbiol.">
        <title>The Global Catalogue of Microorganisms (GCM) 10K type strain sequencing project: providing services to taxonomists for standard genome sequencing and annotation.</title>
        <authorList>
            <consortium name="The Broad Institute Genomics Platform"/>
            <consortium name="The Broad Institute Genome Sequencing Center for Infectious Disease"/>
            <person name="Wu L."/>
            <person name="Ma J."/>
        </authorList>
    </citation>
    <scope>NUCLEOTIDE SEQUENCE [LARGE SCALE GENOMIC DNA]</scope>
    <source>
        <strain evidence="5">JCM 17555</strain>
    </source>
</reference>
<dbReference type="EMBL" id="BAABBO010000010">
    <property type="protein sequence ID" value="GAA3965624.1"/>
    <property type="molecule type" value="Genomic_DNA"/>
</dbReference>
<dbReference type="Pfam" id="PF02525">
    <property type="entry name" value="Flavodoxin_2"/>
    <property type="match status" value="1"/>
</dbReference>
<dbReference type="Proteomes" id="UP001501337">
    <property type="component" value="Unassembled WGS sequence"/>
</dbReference>
<keyword evidence="2" id="KW-0560">Oxidoreductase</keyword>
<dbReference type="InterPro" id="IPR029039">
    <property type="entry name" value="Flavoprotein-like_sf"/>
</dbReference>
<keyword evidence="5" id="KW-1185">Reference proteome</keyword>
<dbReference type="Gene3D" id="3.40.50.360">
    <property type="match status" value="1"/>
</dbReference>
<dbReference type="InterPro" id="IPR051545">
    <property type="entry name" value="NAD(P)H_dehydrogenase_qn"/>
</dbReference>
<comment type="similarity">
    <text evidence="1">Belongs to the NAD(P)H dehydrogenase (quinone) family.</text>
</comment>
<name>A0ABP7PHL2_9GAMM</name>
<evidence type="ECO:0000313" key="4">
    <source>
        <dbReference type="EMBL" id="GAA3965624.1"/>
    </source>
</evidence>
<dbReference type="PANTHER" id="PTHR10204:SF34">
    <property type="entry name" value="NAD(P)H DEHYDROGENASE [QUINONE] 1 ISOFORM 1"/>
    <property type="match status" value="1"/>
</dbReference>
<sequence length="193" mass="21869">MIGKRILVVAGHPSSESFGCALAEAYLVEAEKNGHEVRMIRLDRLYFDPILHEGYRVVQALEPDLQSAQADMLWAEHLVFVYPVWWGSIPALMKGFLDRTLLPGFAFKYVPGKLFPQQLLKGRSAQLLVTMDTPPWYFRWAYGAPAIRQMKKTTLEFCGLRPVGTLAVGPVLNSSPERREVWLEKARLLAARV</sequence>
<evidence type="ECO:0000256" key="1">
    <source>
        <dbReference type="ARBA" id="ARBA00006252"/>
    </source>
</evidence>
<dbReference type="PANTHER" id="PTHR10204">
    <property type="entry name" value="NAD P H OXIDOREDUCTASE-RELATED"/>
    <property type="match status" value="1"/>
</dbReference>
<protein>
    <submittedName>
        <fullName evidence="4">NAD(P)H-dependent oxidoreductase</fullName>
    </submittedName>
</protein>
<organism evidence="4 5">
    <name type="scientific">Allohahella marinimesophila</name>
    <dbReference type="NCBI Taxonomy" id="1054972"/>
    <lineage>
        <taxon>Bacteria</taxon>
        <taxon>Pseudomonadati</taxon>
        <taxon>Pseudomonadota</taxon>
        <taxon>Gammaproteobacteria</taxon>
        <taxon>Oceanospirillales</taxon>
        <taxon>Hahellaceae</taxon>
        <taxon>Allohahella</taxon>
    </lineage>
</organism>
<accession>A0ABP7PHL2</accession>
<evidence type="ECO:0000313" key="5">
    <source>
        <dbReference type="Proteomes" id="UP001501337"/>
    </source>
</evidence>
<feature type="domain" description="Flavodoxin-like fold" evidence="3">
    <location>
        <begin position="4"/>
        <end position="180"/>
    </location>
</feature>
<comment type="caution">
    <text evidence="4">The sequence shown here is derived from an EMBL/GenBank/DDBJ whole genome shotgun (WGS) entry which is preliminary data.</text>
</comment>
<dbReference type="InterPro" id="IPR003680">
    <property type="entry name" value="Flavodoxin_fold"/>
</dbReference>
<dbReference type="RefSeq" id="WP_344806711.1">
    <property type="nucleotide sequence ID" value="NZ_BAABBO010000010.1"/>
</dbReference>
<proteinExistence type="inferred from homology"/>
<dbReference type="SUPFAM" id="SSF52218">
    <property type="entry name" value="Flavoproteins"/>
    <property type="match status" value="1"/>
</dbReference>
<evidence type="ECO:0000259" key="3">
    <source>
        <dbReference type="Pfam" id="PF02525"/>
    </source>
</evidence>
<gene>
    <name evidence="4" type="ORF">GCM10022278_24350</name>
</gene>
<evidence type="ECO:0000256" key="2">
    <source>
        <dbReference type="ARBA" id="ARBA00023002"/>
    </source>
</evidence>